<dbReference type="Proteomes" id="UP000075714">
    <property type="component" value="Unassembled WGS sequence"/>
</dbReference>
<evidence type="ECO:0000256" key="1">
    <source>
        <dbReference type="SAM" id="MobiDB-lite"/>
    </source>
</evidence>
<dbReference type="EMBL" id="LSYV01000033">
    <property type="protein sequence ID" value="KXZ47809.1"/>
    <property type="molecule type" value="Genomic_DNA"/>
</dbReference>
<protein>
    <submittedName>
        <fullName evidence="2">Uncharacterized protein</fullName>
    </submittedName>
</protein>
<evidence type="ECO:0000313" key="3">
    <source>
        <dbReference type="Proteomes" id="UP000075714"/>
    </source>
</evidence>
<feature type="compositionally biased region" description="Low complexity" evidence="1">
    <location>
        <begin position="99"/>
        <end position="115"/>
    </location>
</feature>
<keyword evidence="3" id="KW-1185">Reference proteome</keyword>
<name>A0A150GDA2_GONPE</name>
<dbReference type="AlphaFoldDB" id="A0A150GDA2"/>
<feature type="region of interest" description="Disordered" evidence="1">
    <location>
        <begin position="99"/>
        <end position="128"/>
    </location>
</feature>
<reference evidence="3" key="1">
    <citation type="journal article" date="2016" name="Nat. Commun.">
        <title>The Gonium pectorale genome demonstrates co-option of cell cycle regulation during the evolution of multicellularity.</title>
        <authorList>
            <person name="Hanschen E.R."/>
            <person name="Marriage T.N."/>
            <person name="Ferris P.J."/>
            <person name="Hamaji T."/>
            <person name="Toyoda A."/>
            <person name="Fujiyama A."/>
            <person name="Neme R."/>
            <person name="Noguchi H."/>
            <person name="Minakuchi Y."/>
            <person name="Suzuki M."/>
            <person name="Kawai-Toyooka H."/>
            <person name="Smith D.R."/>
            <person name="Sparks H."/>
            <person name="Anderson J."/>
            <person name="Bakaric R."/>
            <person name="Luria V."/>
            <person name="Karger A."/>
            <person name="Kirschner M.W."/>
            <person name="Durand P.M."/>
            <person name="Michod R.E."/>
            <person name="Nozaki H."/>
            <person name="Olson B.J."/>
        </authorList>
    </citation>
    <scope>NUCLEOTIDE SEQUENCE [LARGE SCALE GENOMIC DNA]</scope>
    <source>
        <strain evidence="3">NIES-2863</strain>
    </source>
</reference>
<evidence type="ECO:0000313" key="2">
    <source>
        <dbReference type="EMBL" id="KXZ47809.1"/>
    </source>
</evidence>
<comment type="caution">
    <text evidence="2">The sequence shown here is derived from an EMBL/GenBank/DDBJ whole genome shotgun (WGS) entry which is preliminary data.</text>
</comment>
<dbReference type="OrthoDB" id="551829at2759"/>
<gene>
    <name evidence="2" type="ORF">GPECTOR_32g421</name>
</gene>
<feature type="compositionally biased region" description="Pro residues" evidence="1">
    <location>
        <begin position="116"/>
        <end position="125"/>
    </location>
</feature>
<proteinExistence type="predicted"/>
<sequence length="206" mass="20932">MPQNRSLRTTATVVLREREPEAGEADADLAATLGAYQPPMMLSNAHRAYSAGAANTAIAAAAAAVKGSTGGAALAATPHAVTTSGGGATAAAAATTRTASGVIPGSGPSNSSVRSPRPPSLPPLALPTDRERDAALAAERAAAEESRKIQVDGPADARYRVCVAAHRIGVFRFKGSPEDLVMAHIVLEHLAGRRFPADAPKLRIGS</sequence>
<organism evidence="2 3">
    <name type="scientific">Gonium pectorale</name>
    <name type="common">Green alga</name>
    <dbReference type="NCBI Taxonomy" id="33097"/>
    <lineage>
        <taxon>Eukaryota</taxon>
        <taxon>Viridiplantae</taxon>
        <taxon>Chlorophyta</taxon>
        <taxon>core chlorophytes</taxon>
        <taxon>Chlorophyceae</taxon>
        <taxon>CS clade</taxon>
        <taxon>Chlamydomonadales</taxon>
        <taxon>Volvocaceae</taxon>
        <taxon>Gonium</taxon>
    </lineage>
</organism>
<accession>A0A150GDA2</accession>